<dbReference type="InterPro" id="IPR050624">
    <property type="entry name" value="HTH-type_Tx_Regulator"/>
</dbReference>
<accession>A0A1H6D1Y2</accession>
<proteinExistence type="predicted"/>
<dbReference type="PROSITE" id="PS50977">
    <property type="entry name" value="HTH_TETR_2"/>
    <property type="match status" value="1"/>
</dbReference>
<gene>
    <name evidence="4" type="ORF">SAMN05444390_104430</name>
</gene>
<dbReference type="RefSeq" id="WP_160115551.1">
    <property type="nucleotide sequence ID" value="NZ_FNVQ01000004.1"/>
</dbReference>
<dbReference type="PANTHER" id="PTHR43479">
    <property type="entry name" value="ACREF/ENVCD OPERON REPRESSOR-RELATED"/>
    <property type="match status" value="1"/>
</dbReference>
<dbReference type="EMBL" id="FNVQ01000004">
    <property type="protein sequence ID" value="SEG78998.1"/>
    <property type="molecule type" value="Genomic_DNA"/>
</dbReference>
<evidence type="ECO:0000259" key="3">
    <source>
        <dbReference type="PROSITE" id="PS50977"/>
    </source>
</evidence>
<dbReference type="SUPFAM" id="SSF46689">
    <property type="entry name" value="Homeodomain-like"/>
    <property type="match status" value="1"/>
</dbReference>
<keyword evidence="5" id="KW-1185">Reference proteome</keyword>
<feature type="DNA-binding region" description="H-T-H motif" evidence="2">
    <location>
        <begin position="33"/>
        <end position="52"/>
    </location>
</feature>
<evidence type="ECO:0000256" key="2">
    <source>
        <dbReference type="PROSITE-ProRule" id="PRU00335"/>
    </source>
</evidence>
<dbReference type="InterPro" id="IPR036271">
    <property type="entry name" value="Tet_transcr_reg_TetR-rel_C_sf"/>
</dbReference>
<protein>
    <submittedName>
        <fullName evidence="4">Transcriptional regulator, TetR family</fullName>
    </submittedName>
</protein>
<organism evidence="4 5">
    <name type="scientific">Marinobacterium lutimaris</name>
    <dbReference type="NCBI Taxonomy" id="568106"/>
    <lineage>
        <taxon>Bacteria</taxon>
        <taxon>Pseudomonadati</taxon>
        <taxon>Pseudomonadota</taxon>
        <taxon>Gammaproteobacteria</taxon>
        <taxon>Oceanospirillales</taxon>
        <taxon>Oceanospirillaceae</taxon>
        <taxon>Marinobacterium</taxon>
    </lineage>
</organism>
<dbReference type="Pfam" id="PF00440">
    <property type="entry name" value="TetR_N"/>
    <property type="match status" value="1"/>
</dbReference>
<dbReference type="OrthoDB" id="5816932at2"/>
<reference evidence="4 5" key="1">
    <citation type="submission" date="2016-10" db="EMBL/GenBank/DDBJ databases">
        <authorList>
            <person name="de Groot N.N."/>
        </authorList>
    </citation>
    <scope>NUCLEOTIDE SEQUENCE [LARGE SCALE GENOMIC DNA]</scope>
    <source>
        <strain evidence="4 5">DSM 22012</strain>
    </source>
</reference>
<sequence>MVRRSKEEAEATRKGLLDKALELFAAEGTEAVTMKRIAAEAGVTHGAMYWHFRNKKDLLEQLHLRAHWPFEAHYLDQRQAVQQDALEALENFLRAALAEFSRNTELQRLYRLFHYGRGCSPELTDMAPRLDQELESWRDFIHYFLKQARKQKQLRKKLDLELLSDSLLIAIVGAIDLWLTAPKRFDLREQTDYLLAMQIQGLRVLKSSMV</sequence>
<dbReference type="AlphaFoldDB" id="A0A1H6D1Y2"/>
<evidence type="ECO:0000256" key="1">
    <source>
        <dbReference type="ARBA" id="ARBA00023125"/>
    </source>
</evidence>
<dbReference type="GO" id="GO:0003677">
    <property type="term" value="F:DNA binding"/>
    <property type="evidence" value="ECO:0007669"/>
    <property type="project" value="UniProtKB-UniRule"/>
</dbReference>
<evidence type="ECO:0000313" key="5">
    <source>
        <dbReference type="Proteomes" id="UP000236745"/>
    </source>
</evidence>
<dbReference type="SUPFAM" id="SSF48498">
    <property type="entry name" value="Tetracyclin repressor-like, C-terminal domain"/>
    <property type="match status" value="1"/>
</dbReference>
<dbReference type="InterPro" id="IPR001647">
    <property type="entry name" value="HTH_TetR"/>
</dbReference>
<name>A0A1H6D1Y2_9GAMM</name>
<dbReference type="InterPro" id="IPR009057">
    <property type="entry name" value="Homeodomain-like_sf"/>
</dbReference>
<feature type="domain" description="HTH tetR-type" evidence="3">
    <location>
        <begin position="10"/>
        <end position="70"/>
    </location>
</feature>
<dbReference type="PRINTS" id="PR00455">
    <property type="entry name" value="HTHTETR"/>
</dbReference>
<dbReference type="PANTHER" id="PTHR43479:SF11">
    <property type="entry name" value="ACREF_ENVCD OPERON REPRESSOR-RELATED"/>
    <property type="match status" value="1"/>
</dbReference>
<keyword evidence="1 2" id="KW-0238">DNA-binding</keyword>
<dbReference type="Proteomes" id="UP000236745">
    <property type="component" value="Unassembled WGS sequence"/>
</dbReference>
<dbReference type="Gene3D" id="1.10.357.10">
    <property type="entry name" value="Tetracycline Repressor, domain 2"/>
    <property type="match status" value="1"/>
</dbReference>
<evidence type="ECO:0000313" key="4">
    <source>
        <dbReference type="EMBL" id="SEG78998.1"/>
    </source>
</evidence>